<evidence type="ECO:0000313" key="1">
    <source>
        <dbReference type="EMBL" id="MFC4996237.1"/>
    </source>
</evidence>
<dbReference type="RefSeq" id="WP_380112432.1">
    <property type="nucleotide sequence ID" value="NZ_JBHSIU010000001.1"/>
</dbReference>
<comment type="caution">
    <text evidence="1">The sequence shown here is derived from an EMBL/GenBank/DDBJ whole genome shotgun (WGS) entry which is preliminary data.</text>
</comment>
<name>A0ABV9VMK9_9ACTN</name>
<dbReference type="EMBL" id="JBHSIU010000001">
    <property type="protein sequence ID" value="MFC4996237.1"/>
    <property type="molecule type" value="Genomic_DNA"/>
</dbReference>
<accession>A0ABV9VMK9</accession>
<reference evidence="2" key="1">
    <citation type="journal article" date="2019" name="Int. J. Syst. Evol. Microbiol.">
        <title>The Global Catalogue of Microorganisms (GCM) 10K type strain sequencing project: providing services to taxonomists for standard genome sequencing and annotation.</title>
        <authorList>
            <consortium name="The Broad Institute Genomics Platform"/>
            <consortium name="The Broad Institute Genome Sequencing Center for Infectious Disease"/>
            <person name="Wu L."/>
            <person name="Ma J."/>
        </authorList>
    </citation>
    <scope>NUCLEOTIDE SEQUENCE [LARGE SCALE GENOMIC DNA]</scope>
    <source>
        <strain evidence="2">CGMCC 4.7152</strain>
    </source>
</reference>
<dbReference type="Proteomes" id="UP001595912">
    <property type="component" value="Unassembled WGS sequence"/>
</dbReference>
<gene>
    <name evidence="1" type="ORF">ACFPIJ_00145</name>
</gene>
<sequence>MLMPVEAGLRWPVLTIVTVCGPLPSTGLVHTTPDAVRVAA</sequence>
<proteinExistence type="predicted"/>
<protein>
    <submittedName>
        <fullName evidence="1">Uncharacterized protein</fullName>
    </submittedName>
</protein>
<organism evidence="1 2">
    <name type="scientific">Dactylosporangium cerinum</name>
    <dbReference type="NCBI Taxonomy" id="1434730"/>
    <lineage>
        <taxon>Bacteria</taxon>
        <taxon>Bacillati</taxon>
        <taxon>Actinomycetota</taxon>
        <taxon>Actinomycetes</taxon>
        <taxon>Micromonosporales</taxon>
        <taxon>Micromonosporaceae</taxon>
        <taxon>Dactylosporangium</taxon>
    </lineage>
</organism>
<evidence type="ECO:0000313" key="2">
    <source>
        <dbReference type="Proteomes" id="UP001595912"/>
    </source>
</evidence>
<keyword evidence="2" id="KW-1185">Reference proteome</keyword>